<comment type="caution">
    <text evidence="7">The sequence shown here is derived from an EMBL/GenBank/DDBJ whole genome shotgun (WGS) entry which is preliminary data.</text>
</comment>
<feature type="transmembrane region" description="Helical" evidence="6">
    <location>
        <begin position="180"/>
        <end position="204"/>
    </location>
</feature>
<keyword evidence="6" id="KW-1003">Cell membrane</keyword>
<evidence type="ECO:0000256" key="5">
    <source>
        <dbReference type="ARBA" id="ARBA00023136"/>
    </source>
</evidence>
<feature type="transmembrane region" description="Helical" evidence="6">
    <location>
        <begin position="153"/>
        <end position="173"/>
    </location>
</feature>
<keyword evidence="3 6" id="KW-0812">Transmembrane</keyword>
<reference evidence="8" key="1">
    <citation type="submission" date="2018-08" db="EMBL/GenBank/DDBJ databases">
        <authorList>
            <person name="Zhang J."/>
            <person name="Du Z.-J."/>
        </authorList>
    </citation>
    <scope>NUCLEOTIDE SEQUENCE [LARGE SCALE GENOMIC DNA]</scope>
    <source>
        <strain evidence="8">KCTC 52655</strain>
    </source>
</reference>
<feature type="transmembrane region" description="Helical" evidence="6">
    <location>
        <begin position="115"/>
        <end position="133"/>
    </location>
</feature>
<evidence type="ECO:0000256" key="1">
    <source>
        <dbReference type="ARBA" id="ARBA00004141"/>
    </source>
</evidence>
<dbReference type="InterPro" id="IPR002781">
    <property type="entry name" value="TM_pro_TauE-like"/>
</dbReference>
<name>A0A3D8MCE0_9ALTE</name>
<keyword evidence="8" id="KW-1185">Reference proteome</keyword>
<proteinExistence type="inferred from homology"/>
<dbReference type="RefSeq" id="WP_115591817.1">
    <property type="nucleotide sequence ID" value="NZ_QRHA01000002.1"/>
</dbReference>
<comment type="subcellular location">
    <subcellularLocation>
        <location evidence="6">Cell membrane</location>
        <topology evidence="6">Multi-pass membrane protein</topology>
    </subcellularLocation>
    <subcellularLocation>
        <location evidence="1">Membrane</location>
        <topology evidence="1">Multi-pass membrane protein</topology>
    </subcellularLocation>
</comment>
<evidence type="ECO:0000313" key="7">
    <source>
        <dbReference type="EMBL" id="RDV27955.1"/>
    </source>
</evidence>
<gene>
    <name evidence="7" type="ORF">DXV75_03015</name>
</gene>
<protein>
    <recommendedName>
        <fullName evidence="6">Probable membrane transporter protein</fullName>
    </recommendedName>
</protein>
<evidence type="ECO:0000256" key="2">
    <source>
        <dbReference type="ARBA" id="ARBA00009142"/>
    </source>
</evidence>
<sequence>MDPVYSVFISCLLIGLLVGTLAGMLGIGGGLIIVPLLSYMLVHWLGLATDAAMPVAVATSLSTIIFTGMSSAWAHFRLGNLNSFIVLWSCLGVAAGGTVGALVASSISGHTLKNIFAVLVLVIAAKMIFGRNWVSGNTAARPALVTVGGFTGFFSALMGIGGGALMVPALVWFQVNLRQAIGCAAMGGVILALFGTASFIVAGWDRIDVLDGAIGYVYLPATLGIVTTSIFTAALGARLGQKINTKLLKRLFAGLLVLVSVRMILGIE</sequence>
<keyword evidence="4 6" id="KW-1133">Transmembrane helix</keyword>
<feature type="transmembrane region" description="Helical" evidence="6">
    <location>
        <begin position="247"/>
        <end position="265"/>
    </location>
</feature>
<dbReference type="Pfam" id="PF01925">
    <property type="entry name" value="TauE"/>
    <property type="match status" value="1"/>
</dbReference>
<dbReference type="PANTHER" id="PTHR43483:SF3">
    <property type="entry name" value="MEMBRANE TRANSPORTER PROTEIN HI_0806-RELATED"/>
    <property type="match status" value="1"/>
</dbReference>
<evidence type="ECO:0000313" key="8">
    <source>
        <dbReference type="Proteomes" id="UP000256561"/>
    </source>
</evidence>
<evidence type="ECO:0000256" key="4">
    <source>
        <dbReference type="ARBA" id="ARBA00022989"/>
    </source>
</evidence>
<comment type="similarity">
    <text evidence="2 6">Belongs to the 4-toluene sulfonate uptake permease (TSUP) (TC 2.A.102) family.</text>
</comment>
<dbReference type="AlphaFoldDB" id="A0A3D8MCE0"/>
<dbReference type="GO" id="GO:0005886">
    <property type="term" value="C:plasma membrane"/>
    <property type="evidence" value="ECO:0007669"/>
    <property type="project" value="UniProtKB-SubCell"/>
</dbReference>
<dbReference type="EMBL" id="QRHA01000002">
    <property type="protein sequence ID" value="RDV27955.1"/>
    <property type="molecule type" value="Genomic_DNA"/>
</dbReference>
<evidence type="ECO:0000256" key="6">
    <source>
        <dbReference type="RuleBase" id="RU363041"/>
    </source>
</evidence>
<feature type="transmembrane region" description="Helical" evidence="6">
    <location>
        <begin position="51"/>
        <end position="73"/>
    </location>
</feature>
<organism evidence="7 8">
    <name type="scientific">Alteromonas aestuariivivens</name>
    <dbReference type="NCBI Taxonomy" id="1938339"/>
    <lineage>
        <taxon>Bacteria</taxon>
        <taxon>Pseudomonadati</taxon>
        <taxon>Pseudomonadota</taxon>
        <taxon>Gammaproteobacteria</taxon>
        <taxon>Alteromonadales</taxon>
        <taxon>Alteromonadaceae</taxon>
        <taxon>Alteromonas/Salinimonas group</taxon>
        <taxon>Alteromonas</taxon>
    </lineage>
</organism>
<keyword evidence="5 6" id="KW-0472">Membrane</keyword>
<dbReference type="Proteomes" id="UP000256561">
    <property type="component" value="Unassembled WGS sequence"/>
</dbReference>
<dbReference type="OrthoDB" id="457670at2"/>
<feature type="transmembrane region" description="Helical" evidence="6">
    <location>
        <begin position="6"/>
        <end position="39"/>
    </location>
</feature>
<feature type="transmembrane region" description="Helical" evidence="6">
    <location>
        <begin position="85"/>
        <end position="103"/>
    </location>
</feature>
<dbReference type="PANTHER" id="PTHR43483">
    <property type="entry name" value="MEMBRANE TRANSPORTER PROTEIN HI_0806-RELATED"/>
    <property type="match status" value="1"/>
</dbReference>
<accession>A0A3D8MCE0</accession>
<evidence type="ECO:0000256" key="3">
    <source>
        <dbReference type="ARBA" id="ARBA00022692"/>
    </source>
</evidence>
<feature type="transmembrane region" description="Helical" evidence="6">
    <location>
        <begin position="216"/>
        <end position="235"/>
    </location>
</feature>